<proteinExistence type="inferred from homology"/>
<dbReference type="InterPro" id="IPR004023">
    <property type="entry name" value="Mago_nashi"/>
</dbReference>
<dbReference type="SUPFAM" id="SSF89817">
    <property type="entry name" value="Mago nashi protein"/>
    <property type="match status" value="1"/>
</dbReference>
<protein>
    <submittedName>
        <fullName evidence="4">Mago nashi</fullName>
    </submittedName>
</protein>
<dbReference type="Gene3D" id="3.30.1560.10">
    <property type="entry name" value="Mago nashi"/>
    <property type="match status" value="1"/>
</dbReference>
<evidence type="ECO:0000256" key="3">
    <source>
        <dbReference type="ARBA" id="ARBA00023242"/>
    </source>
</evidence>
<evidence type="ECO:0000313" key="4">
    <source>
        <dbReference type="EMBL" id="KAL3427977.1"/>
    </source>
</evidence>
<dbReference type="Proteomes" id="UP001629113">
    <property type="component" value="Unassembled WGS sequence"/>
</dbReference>
<evidence type="ECO:0000256" key="2">
    <source>
        <dbReference type="ARBA" id="ARBA00009270"/>
    </source>
</evidence>
<evidence type="ECO:0000256" key="1">
    <source>
        <dbReference type="ARBA" id="ARBA00004123"/>
    </source>
</evidence>
<keyword evidence="5" id="KW-1185">Reference proteome</keyword>
<sequence length="132" mass="15155">MTSTNDPFYIRYYSGHSGRHGHEFLEFDFRVLADGKTASARYANNSNYRNDSLIRKEMCVSAALVDEIKRIIKTSEIMKYVGIFLGIPERIAHNVAGKMIVNGPRRTRMDVRNLKYDWAVNISPLRLQKSGL</sequence>
<accession>A0ABR4PX88</accession>
<evidence type="ECO:0000313" key="5">
    <source>
        <dbReference type="Proteomes" id="UP001629113"/>
    </source>
</evidence>
<gene>
    <name evidence="4" type="ORF">PVAG01_01486</name>
</gene>
<comment type="similarity">
    <text evidence="2">Belongs to the mago nashi family.</text>
</comment>
<name>A0ABR4PX88_9HELO</name>
<keyword evidence="3" id="KW-0539">Nucleus</keyword>
<organism evidence="4 5">
    <name type="scientific">Phlyctema vagabunda</name>
    <dbReference type="NCBI Taxonomy" id="108571"/>
    <lineage>
        <taxon>Eukaryota</taxon>
        <taxon>Fungi</taxon>
        <taxon>Dikarya</taxon>
        <taxon>Ascomycota</taxon>
        <taxon>Pezizomycotina</taxon>
        <taxon>Leotiomycetes</taxon>
        <taxon>Helotiales</taxon>
        <taxon>Dermateaceae</taxon>
        <taxon>Phlyctema</taxon>
    </lineage>
</organism>
<dbReference type="PANTHER" id="PTHR12638">
    <property type="entry name" value="PROTEIN MAGO NASHI HOMOLOG"/>
    <property type="match status" value="1"/>
</dbReference>
<comment type="subcellular location">
    <subcellularLocation>
        <location evidence="1">Nucleus</location>
    </subcellularLocation>
</comment>
<dbReference type="Pfam" id="PF02792">
    <property type="entry name" value="Mago_nashi"/>
    <property type="match status" value="1"/>
</dbReference>
<dbReference type="InterPro" id="IPR036605">
    <property type="entry name" value="Mago_nashi_sf"/>
</dbReference>
<comment type="caution">
    <text evidence="4">The sequence shown here is derived from an EMBL/GenBank/DDBJ whole genome shotgun (WGS) entry which is preliminary data.</text>
</comment>
<dbReference type="EMBL" id="JBFCZG010000001">
    <property type="protein sequence ID" value="KAL3427977.1"/>
    <property type="molecule type" value="Genomic_DNA"/>
</dbReference>
<dbReference type="PANTHER" id="PTHR12638:SF0">
    <property type="entry name" value="MAGO HOMOLOG, EXON JUNCTION COMPLEX SUBUNIT-RELATED"/>
    <property type="match status" value="1"/>
</dbReference>
<reference evidence="4 5" key="1">
    <citation type="submission" date="2024-06" db="EMBL/GenBank/DDBJ databases">
        <title>Complete genome of Phlyctema vagabunda strain 19-DSS-EL-015.</title>
        <authorList>
            <person name="Fiorenzani C."/>
        </authorList>
    </citation>
    <scope>NUCLEOTIDE SEQUENCE [LARGE SCALE GENOMIC DNA]</scope>
    <source>
        <strain evidence="4 5">19-DSS-EL-015</strain>
    </source>
</reference>